<dbReference type="SUPFAM" id="SSF57716">
    <property type="entry name" value="Glucocorticoid receptor-like (DNA-binding domain)"/>
    <property type="match status" value="1"/>
</dbReference>
<evidence type="ECO:0000256" key="7">
    <source>
        <dbReference type="SAM" id="MobiDB-lite"/>
    </source>
</evidence>
<dbReference type="PROSITE" id="PS00028">
    <property type="entry name" value="ZINC_FINGER_C2H2_1"/>
    <property type="match status" value="3"/>
</dbReference>
<dbReference type="SMART" id="SM00868">
    <property type="entry name" value="zf-AD"/>
    <property type="match status" value="2"/>
</dbReference>
<dbReference type="PANTHER" id="PTHR24379:SF121">
    <property type="entry name" value="C2H2-TYPE DOMAIN-CONTAINING PROTEIN"/>
    <property type="match status" value="1"/>
</dbReference>
<evidence type="ECO:0000313" key="11">
    <source>
        <dbReference type="Proteomes" id="UP000075886"/>
    </source>
</evidence>
<dbReference type="EnsemblMetazoa" id="AFAF012794-RA">
    <property type="protein sequence ID" value="AFAF012794-PA"/>
    <property type="gene ID" value="AFAF012794"/>
</dbReference>
<keyword evidence="1 6" id="KW-0479">Metal-binding</keyword>
<dbReference type="Proteomes" id="UP000075886">
    <property type="component" value="Unassembled WGS sequence"/>
</dbReference>
<dbReference type="STRING" id="69004.A0A182QLU1"/>
<dbReference type="GO" id="GO:0005634">
    <property type="term" value="C:nucleus"/>
    <property type="evidence" value="ECO:0007669"/>
    <property type="project" value="InterPro"/>
</dbReference>
<dbReference type="InterPro" id="IPR013087">
    <property type="entry name" value="Znf_C2H2_type"/>
</dbReference>
<dbReference type="Pfam" id="PF13912">
    <property type="entry name" value="zf-C2H2_6"/>
    <property type="match status" value="1"/>
</dbReference>
<dbReference type="SMART" id="SM00355">
    <property type="entry name" value="ZnF_C2H2"/>
    <property type="match status" value="6"/>
</dbReference>
<feature type="domain" description="C2H2-type" evidence="8">
    <location>
        <begin position="577"/>
        <end position="600"/>
    </location>
</feature>
<dbReference type="GO" id="GO:0008270">
    <property type="term" value="F:zinc ion binding"/>
    <property type="evidence" value="ECO:0007669"/>
    <property type="project" value="UniProtKB-UniRule"/>
</dbReference>
<feature type="domain" description="C2H2-type" evidence="8">
    <location>
        <begin position="606"/>
        <end position="628"/>
    </location>
</feature>
<keyword evidence="4 6" id="KW-0862">Zinc</keyword>
<feature type="region of interest" description="Disordered" evidence="7">
    <location>
        <begin position="221"/>
        <end position="241"/>
    </location>
</feature>
<evidence type="ECO:0000259" key="9">
    <source>
        <dbReference type="PROSITE" id="PS51915"/>
    </source>
</evidence>
<protein>
    <recommendedName>
        <fullName evidence="12">ZAD domain-containing protein</fullName>
    </recommendedName>
</protein>
<dbReference type="PANTHER" id="PTHR24379">
    <property type="entry name" value="KRAB AND ZINC FINGER DOMAIN-CONTAINING"/>
    <property type="match status" value="1"/>
</dbReference>
<feature type="binding site" evidence="6">
    <location>
        <position position="15"/>
    </location>
    <ligand>
        <name>Zn(2+)</name>
        <dbReference type="ChEBI" id="CHEBI:29105"/>
    </ligand>
</feature>
<keyword evidence="11" id="KW-1185">Reference proteome</keyword>
<dbReference type="Gene3D" id="3.30.160.60">
    <property type="entry name" value="Classic Zinc Finger"/>
    <property type="match status" value="3"/>
</dbReference>
<sequence>MALTELEMINICRFCLCQEEGRLMPFTKMMNSQLTVEDVTRFTGIEINTSDQASYVVCFGCKDMLKKCIEFRQSCISNDSLFQELREVILASAYDEPVEYLDECFEFEYNEEYSTLDDGFSDTATSSHMEMTCEQRPKTATAASPCINQLDLTNDEAFNYSANFIEPGDHNSDDDDIGWLPLTKPQWNYAHHKQTYAKRKTVGEVKAEMFRAKLHAESDTKMVLSESSDTSQSNQMEETTTKRRRKMHLCEMCGIFVMHVPSHALIHLEEHTFACPHCPVRMKQSGNMNAHISTVHKKMIGKTCNICGKGFVHHKTYRYHMMNTPDQASYAVCFGCKDTLKKFTAFLQSCISNDSLFQELRKVLVASTEPLYDEPIEYLDECFDEAKVVSDFGVYENKPPVNDRFSDTVADVQQEVDIVTYEVEYVTQEDKSSVSHTSHQEDLPNAQDFDYSANYIELGQPSSDSDDDDNYDSSRFTPGQPRFVYSSKKRTFTTRKSVGQMKAERLKAQLHAEMLQAEILSQAATSFHNESSNTSQTSDTEEHPVRAKRKLHLCEMCGIYVRHVPSHILIHLEENTFACPHCPVRMKQSGNLRQHIKTVHNKMIGKTCNICGKGFVHHKTYRYHMRSHHEVGETFECKVCSKQFKRSTGLEEHKKKFHSITKNLKS</sequence>
<proteinExistence type="predicted"/>
<evidence type="ECO:0000256" key="6">
    <source>
        <dbReference type="PROSITE-ProRule" id="PRU01263"/>
    </source>
</evidence>
<evidence type="ECO:0000256" key="3">
    <source>
        <dbReference type="ARBA" id="ARBA00022771"/>
    </source>
</evidence>
<name>A0A182QLU1_9DIPT</name>
<evidence type="ECO:0000259" key="8">
    <source>
        <dbReference type="PROSITE" id="PS50157"/>
    </source>
</evidence>
<evidence type="ECO:0000256" key="2">
    <source>
        <dbReference type="ARBA" id="ARBA00022737"/>
    </source>
</evidence>
<dbReference type="AlphaFoldDB" id="A0A182QLU1"/>
<dbReference type="InterPro" id="IPR012934">
    <property type="entry name" value="Znf_AD"/>
</dbReference>
<feature type="binding site" evidence="6">
    <location>
        <position position="58"/>
    </location>
    <ligand>
        <name>Zn(2+)</name>
        <dbReference type="ChEBI" id="CHEBI:29105"/>
    </ligand>
</feature>
<dbReference type="EMBL" id="AXCN02002109">
    <property type="status" value="NOT_ANNOTATED_CDS"/>
    <property type="molecule type" value="Genomic_DNA"/>
</dbReference>
<dbReference type="SUPFAM" id="SSF57667">
    <property type="entry name" value="beta-beta-alpha zinc fingers"/>
    <property type="match status" value="3"/>
</dbReference>
<evidence type="ECO:0000256" key="1">
    <source>
        <dbReference type="ARBA" id="ARBA00022723"/>
    </source>
</evidence>
<keyword evidence="2" id="KW-0677">Repeat</keyword>
<dbReference type="Gene3D" id="3.40.1800.20">
    <property type="match status" value="1"/>
</dbReference>
<keyword evidence="3 5" id="KW-0863">Zinc-finger</keyword>
<evidence type="ECO:0000313" key="10">
    <source>
        <dbReference type="EnsemblMetazoa" id="AFAF012794-PA"/>
    </source>
</evidence>
<dbReference type="PROSITE" id="PS51915">
    <property type="entry name" value="ZAD"/>
    <property type="match status" value="1"/>
</dbReference>
<feature type="binding site" evidence="6">
    <location>
        <position position="61"/>
    </location>
    <ligand>
        <name>Zn(2+)</name>
        <dbReference type="ChEBI" id="CHEBI:29105"/>
    </ligand>
</feature>
<dbReference type="InterPro" id="IPR036236">
    <property type="entry name" value="Znf_C2H2_sf"/>
</dbReference>
<dbReference type="Pfam" id="PF00096">
    <property type="entry name" value="zf-C2H2"/>
    <property type="match status" value="1"/>
</dbReference>
<dbReference type="Pfam" id="PF07776">
    <property type="entry name" value="zf-AD"/>
    <property type="match status" value="1"/>
</dbReference>
<dbReference type="PROSITE" id="PS50157">
    <property type="entry name" value="ZINC_FINGER_C2H2_2"/>
    <property type="match status" value="3"/>
</dbReference>
<dbReference type="VEuPathDB" id="VectorBase:AFAF012794"/>
<reference evidence="11" key="1">
    <citation type="submission" date="2014-01" db="EMBL/GenBank/DDBJ databases">
        <title>The Genome Sequence of Anopheles farauti FAR1 (V2).</title>
        <authorList>
            <consortium name="The Broad Institute Genomics Platform"/>
            <person name="Neafsey D.E."/>
            <person name="Besansky N."/>
            <person name="Howell P."/>
            <person name="Walton C."/>
            <person name="Young S.K."/>
            <person name="Zeng Q."/>
            <person name="Gargeya S."/>
            <person name="Fitzgerald M."/>
            <person name="Haas B."/>
            <person name="Abouelleil A."/>
            <person name="Allen A.W."/>
            <person name="Alvarado L."/>
            <person name="Arachchi H.M."/>
            <person name="Berlin A.M."/>
            <person name="Chapman S.B."/>
            <person name="Gainer-Dewar J."/>
            <person name="Goldberg J."/>
            <person name="Griggs A."/>
            <person name="Gujja S."/>
            <person name="Hansen M."/>
            <person name="Howarth C."/>
            <person name="Imamovic A."/>
            <person name="Ireland A."/>
            <person name="Larimer J."/>
            <person name="McCowan C."/>
            <person name="Murphy C."/>
            <person name="Pearson M."/>
            <person name="Poon T.W."/>
            <person name="Priest M."/>
            <person name="Roberts A."/>
            <person name="Saif S."/>
            <person name="Shea T."/>
            <person name="Sisk P."/>
            <person name="Sykes S."/>
            <person name="Wortman J."/>
            <person name="Nusbaum C."/>
            <person name="Birren B."/>
        </authorList>
    </citation>
    <scope>NUCLEOTIDE SEQUENCE [LARGE SCALE GENOMIC DNA]</scope>
    <source>
        <strain evidence="11">FAR1</strain>
    </source>
</reference>
<evidence type="ECO:0000256" key="4">
    <source>
        <dbReference type="ARBA" id="ARBA00022833"/>
    </source>
</evidence>
<evidence type="ECO:0000256" key="5">
    <source>
        <dbReference type="PROSITE-ProRule" id="PRU00042"/>
    </source>
</evidence>
<reference evidence="10" key="2">
    <citation type="submission" date="2020-05" db="UniProtKB">
        <authorList>
            <consortium name="EnsemblMetazoa"/>
        </authorList>
    </citation>
    <scope>IDENTIFICATION</scope>
    <source>
        <strain evidence="10">FAR1</strain>
    </source>
</reference>
<evidence type="ECO:0008006" key="12">
    <source>
        <dbReference type="Google" id="ProtNLM"/>
    </source>
</evidence>
<organism evidence="10 11">
    <name type="scientific">Anopheles farauti</name>
    <dbReference type="NCBI Taxonomy" id="69004"/>
    <lineage>
        <taxon>Eukaryota</taxon>
        <taxon>Metazoa</taxon>
        <taxon>Ecdysozoa</taxon>
        <taxon>Arthropoda</taxon>
        <taxon>Hexapoda</taxon>
        <taxon>Insecta</taxon>
        <taxon>Pterygota</taxon>
        <taxon>Neoptera</taxon>
        <taxon>Endopterygota</taxon>
        <taxon>Diptera</taxon>
        <taxon>Nematocera</taxon>
        <taxon>Culicoidea</taxon>
        <taxon>Culicidae</taxon>
        <taxon>Anophelinae</taxon>
        <taxon>Anopheles</taxon>
    </lineage>
</organism>
<feature type="domain" description="C2H2-type" evidence="8">
    <location>
        <begin position="635"/>
        <end position="663"/>
    </location>
</feature>
<accession>A0A182QLU1</accession>
<feature type="binding site" evidence="6">
    <location>
        <position position="12"/>
    </location>
    <ligand>
        <name>Zn(2+)</name>
        <dbReference type="ChEBI" id="CHEBI:29105"/>
    </ligand>
</feature>
<feature type="compositionally biased region" description="Polar residues" evidence="7">
    <location>
        <begin position="225"/>
        <end position="238"/>
    </location>
</feature>
<feature type="region of interest" description="Disordered" evidence="7">
    <location>
        <begin position="457"/>
        <end position="482"/>
    </location>
</feature>
<feature type="domain" description="ZAD" evidence="9">
    <location>
        <begin position="10"/>
        <end position="85"/>
    </location>
</feature>